<dbReference type="InterPro" id="IPR024775">
    <property type="entry name" value="DinB-like"/>
</dbReference>
<gene>
    <name evidence="3" type="ORF">FVB32_03190</name>
</gene>
<dbReference type="SUPFAM" id="SSF109854">
    <property type="entry name" value="DinB/YfiT-like putative metalloenzymes"/>
    <property type="match status" value="1"/>
</dbReference>
<evidence type="ECO:0000313" key="3">
    <source>
        <dbReference type="EMBL" id="TXN37304.1"/>
    </source>
</evidence>
<dbReference type="InterPro" id="IPR034660">
    <property type="entry name" value="DinB/YfiT-like"/>
</dbReference>
<protein>
    <submittedName>
        <fullName evidence="3">DinB family protein</fullName>
    </submittedName>
</protein>
<comment type="caution">
    <text evidence="3">The sequence shown here is derived from an EMBL/GenBank/DDBJ whole genome shotgun (WGS) entry which is preliminary data.</text>
</comment>
<keyword evidence="1" id="KW-0732">Signal</keyword>
<dbReference type="RefSeq" id="WP_147741134.1">
    <property type="nucleotide sequence ID" value="NZ_VRUR01000001.1"/>
</dbReference>
<organism evidence="3 4">
    <name type="scientific">Flagellimonas hymeniacidonis</name>
    <dbReference type="NCBI Taxonomy" id="2603628"/>
    <lineage>
        <taxon>Bacteria</taxon>
        <taxon>Pseudomonadati</taxon>
        <taxon>Bacteroidota</taxon>
        <taxon>Flavobacteriia</taxon>
        <taxon>Flavobacteriales</taxon>
        <taxon>Flavobacteriaceae</taxon>
        <taxon>Flagellimonas</taxon>
    </lineage>
</organism>
<feature type="chain" id="PRO_5023138243" evidence="1">
    <location>
        <begin position="22"/>
        <end position="199"/>
    </location>
</feature>
<dbReference type="EMBL" id="VRUR01000001">
    <property type="protein sequence ID" value="TXN37304.1"/>
    <property type="molecule type" value="Genomic_DNA"/>
</dbReference>
<dbReference type="Gene3D" id="1.20.120.450">
    <property type="entry name" value="dinb family like domain"/>
    <property type="match status" value="1"/>
</dbReference>
<dbReference type="Pfam" id="PF12867">
    <property type="entry name" value="DinB_2"/>
    <property type="match status" value="1"/>
</dbReference>
<sequence length="199" mass="23067">MKKVIVLILSLALLSFSTSETELKKAERDFAIKELTKSRDSFLKELKGLSQKQLIYKSSESSWSIADCTEHIAIFENEVFEILEESLALPANPEMRKGVRFSDEKILEIATDRTKKRTTQEEFLPKGKYGDFDSTLKEFEEKRQKHINYVKTTKDDLRNHFANVGATDAYQVILYMSGHTERHVQQIKEIKINTDFPKN</sequence>
<proteinExistence type="predicted"/>
<evidence type="ECO:0000313" key="4">
    <source>
        <dbReference type="Proteomes" id="UP000321456"/>
    </source>
</evidence>
<keyword evidence="4" id="KW-1185">Reference proteome</keyword>
<feature type="signal peptide" evidence="1">
    <location>
        <begin position="1"/>
        <end position="21"/>
    </location>
</feature>
<evidence type="ECO:0000256" key="1">
    <source>
        <dbReference type="SAM" id="SignalP"/>
    </source>
</evidence>
<dbReference type="Proteomes" id="UP000321456">
    <property type="component" value="Unassembled WGS sequence"/>
</dbReference>
<evidence type="ECO:0000259" key="2">
    <source>
        <dbReference type="Pfam" id="PF12867"/>
    </source>
</evidence>
<feature type="domain" description="DinB-like" evidence="2">
    <location>
        <begin position="35"/>
        <end position="187"/>
    </location>
</feature>
<name>A0A5C8V5I3_9FLAO</name>
<dbReference type="AlphaFoldDB" id="A0A5C8V5I3"/>
<accession>A0A5C8V5I3</accession>
<reference evidence="3 4" key="1">
    <citation type="submission" date="2019-08" db="EMBL/GenBank/DDBJ databases">
        <title>Professor.</title>
        <authorList>
            <person name="Park J.S."/>
        </authorList>
    </citation>
    <scope>NUCLEOTIDE SEQUENCE [LARGE SCALE GENOMIC DNA]</scope>
    <source>
        <strain evidence="3 4">176CP5-101</strain>
    </source>
</reference>